<feature type="transmembrane region" description="Helical" evidence="6">
    <location>
        <begin position="276"/>
        <end position="294"/>
    </location>
</feature>
<keyword evidence="8" id="KW-1185">Reference proteome</keyword>
<dbReference type="Proteomes" id="UP000037939">
    <property type="component" value="Unassembled WGS sequence"/>
</dbReference>
<keyword evidence="5 6" id="KW-0472">Membrane</keyword>
<proteinExistence type="predicted"/>
<dbReference type="OrthoDB" id="9776227at2"/>
<reference evidence="7 8" key="1">
    <citation type="submission" date="2015-07" db="EMBL/GenBank/DDBJ databases">
        <title>Draft genome sequence of the Amantichitinum ursilacus IGB-41, a new chitin-degrading bacterium.</title>
        <authorList>
            <person name="Kirstahler P."/>
            <person name="Guenther M."/>
            <person name="Grumaz C."/>
            <person name="Rupp S."/>
            <person name="Zibek S."/>
            <person name="Sohn K."/>
        </authorList>
    </citation>
    <scope>NUCLEOTIDE SEQUENCE [LARGE SCALE GENOMIC DNA]</scope>
    <source>
        <strain evidence="7 8">IGB-41</strain>
    </source>
</reference>
<feature type="transmembrane region" description="Helical" evidence="6">
    <location>
        <begin position="99"/>
        <end position="117"/>
    </location>
</feature>
<organism evidence="7 8">
    <name type="scientific">Amantichitinum ursilacus</name>
    <dbReference type="NCBI Taxonomy" id="857265"/>
    <lineage>
        <taxon>Bacteria</taxon>
        <taxon>Pseudomonadati</taxon>
        <taxon>Pseudomonadota</taxon>
        <taxon>Betaproteobacteria</taxon>
        <taxon>Neisseriales</taxon>
        <taxon>Chitinibacteraceae</taxon>
        <taxon>Amantichitinum</taxon>
    </lineage>
</organism>
<accession>A0A0N0GKQ3</accession>
<gene>
    <name evidence="7" type="primary">lptG</name>
    <name evidence="7" type="ORF">WG78_21490</name>
</gene>
<dbReference type="GO" id="GO:0015920">
    <property type="term" value="P:lipopolysaccharide transport"/>
    <property type="evidence" value="ECO:0007669"/>
    <property type="project" value="TreeGrafter"/>
</dbReference>
<dbReference type="AlphaFoldDB" id="A0A0N0GKQ3"/>
<evidence type="ECO:0000256" key="6">
    <source>
        <dbReference type="SAM" id="Phobius"/>
    </source>
</evidence>
<feature type="transmembrane region" description="Helical" evidence="6">
    <location>
        <begin position="12"/>
        <end position="30"/>
    </location>
</feature>
<evidence type="ECO:0000256" key="4">
    <source>
        <dbReference type="ARBA" id="ARBA00022989"/>
    </source>
</evidence>
<name>A0A0N0GKQ3_9NEIS</name>
<feature type="transmembrane region" description="Helical" evidence="6">
    <location>
        <begin position="50"/>
        <end position="78"/>
    </location>
</feature>
<evidence type="ECO:0000256" key="1">
    <source>
        <dbReference type="ARBA" id="ARBA00004651"/>
    </source>
</evidence>
<dbReference type="STRING" id="857265.WG78_21490"/>
<dbReference type="GO" id="GO:0043190">
    <property type="term" value="C:ATP-binding cassette (ABC) transporter complex"/>
    <property type="evidence" value="ECO:0007669"/>
    <property type="project" value="InterPro"/>
</dbReference>
<evidence type="ECO:0000313" key="8">
    <source>
        <dbReference type="Proteomes" id="UP000037939"/>
    </source>
</evidence>
<dbReference type="NCBIfam" id="TIGR04408">
    <property type="entry name" value="LptG_lptG"/>
    <property type="match status" value="1"/>
</dbReference>
<dbReference type="InterPro" id="IPR005495">
    <property type="entry name" value="LptG/LptF_permease"/>
</dbReference>
<evidence type="ECO:0000256" key="2">
    <source>
        <dbReference type="ARBA" id="ARBA00022475"/>
    </source>
</evidence>
<protein>
    <submittedName>
        <fullName evidence="7">Lipopolysaccharide export system permease protein LptG</fullName>
    </submittedName>
</protein>
<dbReference type="PANTHER" id="PTHR33529:SF2">
    <property type="entry name" value="LIPOPOLYSACCHARIDE EXPORT SYSTEM PERMEASE PROTEIN LPTG"/>
    <property type="match status" value="1"/>
</dbReference>
<dbReference type="Pfam" id="PF03739">
    <property type="entry name" value="LptF_LptG"/>
    <property type="match status" value="1"/>
</dbReference>
<comment type="subcellular location">
    <subcellularLocation>
        <location evidence="1">Cell membrane</location>
        <topology evidence="1">Multi-pass membrane protein</topology>
    </subcellularLocation>
</comment>
<feature type="transmembrane region" description="Helical" evidence="6">
    <location>
        <begin position="332"/>
        <end position="354"/>
    </location>
</feature>
<dbReference type="EMBL" id="LAQT01000038">
    <property type="protein sequence ID" value="KPC49136.1"/>
    <property type="molecule type" value="Genomic_DNA"/>
</dbReference>
<dbReference type="GO" id="GO:0055085">
    <property type="term" value="P:transmembrane transport"/>
    <property type="evidence" value="ECO:0007669"/>
    <property type="project" value="InterPro"/>
</dbReference>
<feature type="transmembrane region" description="Helical" evidence="6">
    <location>
        <begin position="306"/>
        <end position="326"/>
    </location>
</feature>
<dbReference type="RefSeq" id="WP_053939867.1">
    <property type="nucleotide sequence ID" value="NZ_LAQT01000038.1"/>
</dbReference>
<evidence type="ECO:0000256" key="3">
    <source>
        <dbReference type="ARBA" id="ARBA00022692"/>
    </source>
</evidence>
<keyword evidence="3 6" id="KW-0812">Transmembrane</keyword>
<comment type="caution">
    <text evidence="7">The sequence shown here is derived from an EMBL/GenBank/DDBJ whole genome shotgun (WGS) entry which is preliminary data.</text>
</comment>
<keyword evidence="2" id="KW-1003">Cell membrane</keyword>
<keyword evidence="4 6" id="KW-1133">Transmembrane helix</keyword>
<evidence type="ECO:0000256" key="5">
    <source>
        <dbReference type="ARBA" id="ARBA00023136"/>
    </source>
</evidence>
<dbReference type="PANTHER" id="PTHR33529">
    <property type="entry name" value="SLR0882 PROTEIN-RELATED"/>
    <property type="match status" value="1"/>
</dbReference>
<dbReference type="InterPro" id="IPR030923">
    <property type="entry name" value="LptG"/>
</dbReference>
<sequence length="359" mass="39887">MNILARYLFRELTVYIVYTLVGLLGLYNFFDLIGELSDLGKGGYRLSDALIYVFLQTPSNAYTLMPIAVLIGGIFALSNLAGNAELTVMRAAGVSVKRLLGWLVVIGALYGVVTVLLGEYVAPVAKQAANQQRLSATKAMLVGEFRSGVWVKDGHQIVNIAEMLPDLTILGIRIYEFSDKMQLAHIQEGEQGKYLGNGVWRLDKATRTEFEPDDAGVKLIHQPTGQWNTSITPEMLAVLLVEPSQMSGRALHSYIDHLRRNNQKTSRYELALWGKLFYPLACLSMIVIALPFAQTQRRSGGVGARLFAGIVAGLAFNFLNRIVVYLGDLHAWPPPLVVSIPTLFFMLIACILLWRQERR</sequence>
<evidence type="ECO:0000313" key="7">
    <source>
        <dbReference type="EMBL" id="KPC49136.1"/>
    </source>
</evidence>